<dbReference type="AlphaFoldDB" id="A0A0N4UT91"/>
<comment type="similarity">
    <text evidence="2">Belongs to the nicastrin family.</text>
</comment>
<dbReference type="PANTHER" id="PTHR21092:SF0">
    <property type="entry name" value="NICASTRIN"/>
    <property type="match status" value="1"/>
</dbReference>
<keyword evidence="7" id="KW-1133">Transmembrane helix</keyword>
<dbReference type="EMBL" id="UXUI01000293">
    <property type="protein sequence ID" value="VDD85163.1"/>
    <property type="molecule type" value="Genomic_DNA"/>
</dbReference>
<proteinExistence type="inferred from homology"/>
<dbReference type="PANTHER" id="PTHR21092">
    <property type="entry name" value="NICASTRIN"/>
    <property type="match status" value="1"/>
</dbReference>
<reference evidence="13" key="1">
    <citation type="submission" date="2017-02" db="UniProtKB">
        <authorList>
            <consortium name="WormBaseParasite"/>
        </authorList>
    </citation>
    <scope>IDENTIFICATION</scope>
</reference>
<organism evidence="13">
    <name type="scientific">Enterobius vermicularis</name>
    <name type="common">Human pinworm</name>
    <dbReference type="NCBI Taxonomy" id="51028"/>
    <lineage>
        <taxon>Eukaryota</taxon>
        <taxon>Metazoa</taxon>
        <taxon>Ecdysozoa</taxon>
        <taxon>Nematoda</taxon>
        <taxon>Chromadorea</taxon>
        <taxon>Rhabditida</taxon>
        <taxon>Spirurina</taxon>
        <taxon>Oxyuridomorpha</taxon>
        <taxon>Oxyuroidea</taxon>
        <taxon>Oxyuridae</taxon>
        <taxon>Enterobius</taxon>
    </lineage>
</organism>
<evidence type="ECO:0000256" key="6">
    <source>
        <dbReference type="ARBA" id="ARBA00022976"/>
    </source>
</evidence>
<protein>
    <recommendedName>
        <fullName evidence="3">Nicastrin</fullName>
    </recommendedName>
</protein>
<dbReference type="GO" id="GO:0005886">
    <property type="term" value="C:plasma membrane"/>
    <property type="evidence" value="ECO:0007669"/>
    <property type="project" value="UniProtKB-ARBA"/>
</dbReference>
<evidence type="ECO:0000313" key="12">
    <source>
        <dbReference type="Proteomes" id="UP000274131"/>
    </source>
</evidence>
<dbReference type="Proteomes" id="UP000274131">
    <property type="component" value="Unassembled WGS sequence"/>
</dbReference>
<evidence type="ECO:0000256" key="4">
    <source>
        <dbReference type="ARBA" id="ARBA00022692"/>
    </source>
</evidence>
<evidence type="ECO:0000313" key="13">
    <source>
        <dbReference type="WBParaSite" id="EVEC_0000045401-mRNA-1"/>
    </source>
</evidence>
<dbReference type="SUPFAM" id="SSF53187">
    <property type="entry name" value="Zn-dependent exopeptidases"/>
    <property type="match status" value="1"/>
</dbReference>
<keyword evidence="8" id="KW-0472">Membrane</keyword>
<dbReference type="InterPro" id="IPR041084">
    <property type="entry name" value="Ncstrn_small"/>
</dbReference>
<keyword evidence="6" id="KW-0914">Notch signaling pathway</keyword>
<evidence type="ECO:0000256" key="1">
    <source>
        <dbReference type="ARBA" id="ARBA00004479"/>
    </source>
</evidence>
<dbReference type="OrthoDB" id="755951at2759"/>
<feature type="domain" description="Nicastrin small lobe" evidence="10">
    <location>
        <begin position="12"/>
        <end position="174"/>
    </location>
</feature>
<keyword evidence="9" id="KW-0325">Glycoprotein</keyword>
<evidence type="ECO:0000256" key="9">
    <source>
        <dbReference type="ARBA" id="ARBA00023180"/>
    </source>
</evidence>
<evidence type="ECO:0000256" key="2">
    <source>
        <dbReference type="ARBA" id="ARBA00007717"/>
    </source>
</evidence>
<dbReference type="WBParaSite" id="EVEC_0000045401-mRNA-1">
    <property type="protein sequence ID" value="EVEC_0000045401-mRNA-1"/>
    <property type="gene ID" value="EVEC_0000045401"/>
</dbReference>
<keyword evidence="4" id="KW-0812">Transmembrane</keyword>
<name>A0A0N4UT91_ENTVE</name>
<evidence type="ECO:0000256" key="7">
    <source>
        <dbReference type="ARBA" id="ARBA00022989"/>
    </source>
</evidence>
<evidence type="ECO:0000256" key="8">
    <source>
        <dbReference type="ARBA" id="ARBA00023136"/>
    </source>
</evidence>
<dbReference type="GO" id="GO:0016485">
    <property type="term" value="P:protein processing"/>
    <property type="evidence" value="ECO:0007669"/>
    <property type="project" value="InterPro"/>
</dbReference>
<keyword evidence="12" id="KW-1185">Reference proteome</keyword>
<evidence type="ECO:0000313" key="11">
    <source>
        <dbReference type="EMBL" id="VDD85163.1"/>
    </source>
</evidence>
<keyword evidence="5" id="KW-0732">Signal</keyword>
<sequence>QCLLAQTFIEANPGGNSGVVVYYDGNDAAERINSKFHPNLDLVVAVELEYFDEQFFKFRASVKFLKEERVKGVMLLARNSSLTSDLPLSEDSACPNEETLTGIYGDSCRNKWNVNGAVIPEGLRFTKFMKPIFLIRNLTIIRIVMENCYKAFNINGSLSGSSLCSANLKAHMAAAGDAEICMRRSVPSFFRGSTSGFCAVLEDSNLIAIVPPPRKKLDSQKFLIVATRMDSFSSFAGTVLGEVSVLSSLMTVIAAAEAIGRNLKTLQEAATRKHRSVAFAFFHGESLGFIGSTRTVFDMLKGEFPVKLKGEKSDISLIKIDDIDSFLEVQAIFGESDLFAHIDGKSYFNQTKDTVREVDKLIRGANKKLFSDKYSVKVRNANGSALDSHLPPSSFETFLKKKRNIAGFVLAPFASIYDYKRMNSFADRINPSHYKDVTRQICASATAVLGAILDHIYADEKVLADIHIDSNFVDDLFDCFISAEDWQTCSLFKLILQENRNFSALTTTEKKMKETSIGVEKQDSLIRLLAQALLVYTLGEKDLVNVVDRRQCEDLNKNTQLFLHTWQTDPATNTSICYRNSMYITAARSPAFDIEEYDFKSRLYPTWVESQWDYPELTLFLIPPNHNKFDYTVLGADYEICEERQFRNSLVWYEEPELDWSIITS</sequence>
<accession>A0A0N4UT91</accession>
<gene>
    <name evidence="11" type="ORF">EVEC_LOCUS306</name>
</gene>
<evidence type="ECO:0000259" key="10">
    <source>
        <dbReference type="Pfam" id="PF18266"/>
    </source>
</evidence>
<evidence type="ECO:0000256" key="5">
    <source>
        <dbReference type="ARBA" id="ARBA00022729"/>
    </source>
</evidence>
<dbReference type="Gene3D" id="3.40.630.10">
    <property type="entry name" value="Zn peptidases"/>
    <property type="match status" value="1"/>
</dbReference>
<dbReference type="Pfam" id="PF05450">
    <property type="entry name" value="Nicastrin"/>
    <property type="match status" value="1"/>
</dbReference>
<dbReference type="GO" id="GO:0007220">
    <property type="term" value="P:Notch receptor processing"/>
    <property type="evidence" value="ECO:0007669"/>
    <property type="project" value="TreeGrafter"/>
</dbReference>
<dbReference type="InterPro" id="IPR008710">
    <property type="entry name" value="Nicastrin"/>
</dbReference>
<dbReference type="Pfam" id="PF18266">
    <property type="entry name" value="Ncstrn_small"/>
    <property type="match status" value="1"/>
</dbReference>
<evidence type="ECO:0000256" key="3">
    <source>
        <dbReference type="ARBA" id="ARBA00015303"/>
    </source>
</evidence>
<comment type="subcellular location">
    <subcellularLocation>
        <location evidence="1">Membrane</location>
        <topology evidence="1">Single-pass type I membrane protein</topology>
    </subcellularLocation>
</comment>
<dbReference type="STRING" id="51028.A0A0N4UT91"/>
<dbReference type="GO" id="GO:0007219">
    <property type="term" value="P:Notch signaling pathway"/>
    <property type="evidence" value="ECO:0007669"/>
    <property type="project" value="UniProtKB-KW"/>
</dbReference>
<reference evidence="11 12" key="2">
    <citation type="submission" date="2018-10" db="EMBL/GenBank/DDBJ databases">
        <authorList>
            <consortium name="Pathogen Informatics"/>
        </authorList>
    </citation>
    <scope>NUCLEOTIDE SEQUENCE [LARGE SCALE GENOMIC DNA]</scope>
</reference>